<evidence type="ECO:0008006" key="4">
    <source>
        <dbReference type="Google" id="ProtNLM"/>
    </source>
</evidence>
<organism evidence="2 3">
    <name type="scientific">Kaistia dalseonensis</name>
    <dbReference type="NCBI Taxonomy" id="410840"/>
    <lineage>
        <taxon>Bacteria</taxon>
        <taxon>Pseudomonadati</taxon>
        <taxon>Pseudomonadota</taxon>
        <taxon>Alphaproteobacteria</taxon>
        <taxon>Hyphomicrobiales</taxon>
        <taxon>Kaistiaceae</taxon>
        <taxon>Kaistia</taxon>
    </lineage>
</organism>
<protein>
    <recommendedName>
        <fullName evidence="4">Cell division and transport-associated protein TolA</fullName>
    </recommendedName>
</protein>
<feature type="region of interest" description="Disordered" evidence="1">
    <location>
        <begin position="48"/>
        <end position="244"/>
    </location>
</feature>
<feature type="compositionally biased region" description="Pro residues" evidence="1">
    <location>
        <begin position="75"/>
        <end position="129"/>
    </location>
</feature>
<dbReference type="Gene3D" id="3.30.1150.10">
    <property type="match status" value="1"/>
</dbReference>
<dbReference type="PRINTS" id="PR01217">
    <property type="entry name" value="PRICHEXTENSN"/>
</dbReference>
<dbReference type="Proteomes" id="UP001241603">
    <property type="component" value="Unassembled WGS sequence"/>
</dbReference>
<feature type="compositionally biased region" description="Pro residues" evidence="1">
    <location>
        <begin position="136"/>
        <end position="156"/>
    </location>
</feature>
<evidence type="ECO:0000313" key="2">
    <source>
        <dbReference type="EMBL" id="MDQ0439162.1"/>
    </source>
</evidence>
<accession>A0ABU0HA22</accession>
<dbReference type="EMBL" id="JAUSVO010000005">
    <property type="protein sequence ID" value="MDQ0439162.1"/>
    <property type="molecule type" value="Genomic_DNA"/>
</dbReference>
<proteinExistence type="predicted"/>
<name>A0ABU0HA22_9HYPH</name>
<dbReference type="RefSeq" id="WP_266350061.1">
    <property type="nucleotide sequence ID" value="NZ_JAPKNG010000005.1"/>
</dbReference>
<dbReference type="SUPFAM" id="SSF74653">
    <property type="entry name" value="TolA/TonB C-terminal domain"/>
    <property type="match status" value="1"/>
</dbReference>
<sequence length="337" mass="35541">MRAGLITSIIAHLLLLAWGLFVLPDTKPFDVSTAEALPVELVPLSEVTSVQKGKKTAEVKPTPSPNKPTEKDTPAPKPTPAPPKPTPATPPPPKSEPTPPAPPTDPTPPAPTPPAPQPDPTPPPPPTPEPAKAEPAPTPPPEPTPEPAPAPTPEPPKAAEATPTPAAPAPKPRVKPKPPVQTAQAPKPPAAQQPTQSTTDSKFDPDKIAALLDRSQPAGATAASQNPEAFGAEEARNPTQMMTQSELDALRSQVQRCWNIPVGWTDPRQVTVTLRFKLNQDGTVNGTPSVEQYPASQYGTVAAESAVRAVLQCGPYQLPAEKYDQWSEVQMRFSPQG</sequence>
<gene>
    <name evidence="2" type="ORF">QO014_003563</name>
</gene>
<keyword evidence="3" id="KW-1185">Reference proteome</keyword>
<comment type="caution">
    <text evidence="2">The sequence shown here is derived from an EMBL/GenBank/DDBJ whole genome shotgun (WGS) entry which is preliminary data.</text>
</comment>
<evidence type="ECO:0000256" key="1">
    <source>
        <dbReference type="SAM" id="MobiDB-lite"/>
    </source>
</evidence>
<evidence type="ECO:0000313" key="3">
    <source>
        <dbReference type="Proteomes" id="UP001241603"/>
    </source>
</evidence>
<reference evidence="2 3" key="1">
    <citation type="submission" date="2023-07" db="EMBL/GenBank/DDBJ databases">
        <title>Genomic Encyclopedia of Type Strains, Phase IV (KMG-IV): sequencing the most valuable type-strain genomes for metagenomic binning, comparative biology and taxonomic classification.</title>
        <authorList>
            <person name="Goeker M."/>
        </authorList>
    </citation>
    <scope>NUCLEOTIDE SEQUENCE [LARGE SCALE GENOMIC DNA]</scope>
    <source>
        <strain evidence="2 3">B6-8</strain>
    </source>
</reference>